<protein>
    <recommendedName>
        <fullName evidence="4">Cytochrome P450</fullName>
    </recommendedName>
</protein>
<dbReference type="PANTHER" id="PTHR46696:SF1">
    <property type="entry name" value="CYTOCHROME P450 YJIB-RELATED"/>
    <property type="match status" value="1"/>
</dbReference>
<dbReference type="PANTHER" id="PTHR46696">
    <property type="entry name" value="P450, PUTATIVE (EUROFUNG)-RELATED"/>
    <property type="match status" value="1"/>
</dbReference>
<dbReference type="SUPFAM" id="SSF48264">
    <property type="entry name" value="Cytochrome P450"/>
    <property type="match status" value="1"/>
</dbReference>
<name>A0ABT0YK68_9BURK</name>
<dbReference type="InterPro" id="IPR036396">
    <property type="entry name" value="Cyt_P450_sf"/>
</dbReference>
<dbReference type="Gene3D" id="1.10.630.10">
    <property type="entry name" value="Cytochrome P450"/>
    <property type="match status" value="1"/>
</dbReference>
<evidence type="ECO:0008006" key="4">
    <source>
        <dbReference type="Google" id="ProtNLM"/>
    </source>
</evidence>
<keyword evidence="3" id="KW-1185">Reference proteome</keyword>
<accession>A0ABT0YK68</accession>
<evidence type="ECO:0000313" key="2">
    <source>
        <dbReference type="EMBL" id="MCM5679130.1"/>
    </source>
</evidence>
<comment type="similarity">
    <text evidence="1">Belongs to the cytochrome P450 family.</text>
</comment>
<reference evidence="2" key="1">
    <citation type="submission" date="2022-05" db="EMBL/GenBank/DDBJ databases">
        <title>Schlegelella sp. nov., isolated from mangrove soil.</title>
        <authorList>
            <person name="Liu Y."/>
            <person name="Ge X."/>
            <person name="Liu W."/>
        </authorList>
    </citation>
    <scope>NUCLEOTIDE SEQUENCE</scope>
    <source>
        <strain evidence="2">S2-27</strain>
    </source>
</reference>
<comment type="caution">
    <text evidence="2">The sequence shown here is derived from an EMBL/GenBank/DDBJ whole genome shotgun (WGS) entry which is preliminary data.</text>
</comment>
<organism evidence="2 3">
    <name type="scientific">Caldimonas mangrovi</name>
    <dbReference type="NCBI Taxonomy" id="2944811"/>
    <lineage>
        <taxon>Bacteria</taxon>
        <taxon>Pseudomonadati</taxon>
        <taxon>Pseudomonadota</taxon>
        <taxon>Betaproteobacteria</taxon>
        <taxon>Burkholderiales</taxon>
        <taxon>Sphaerotilaceae</taxon>
        <taxon>Caldimonas</taxon>
    </lineage>
</organism>
<dbReference type="EMBL" id="JAMKFE010000003">
    <property type="protein sequence ID" value="MCM5679130.1"/>
    <property type="molecule type" value="Genomic_DNA"/>
</dbReference>
<sequence length="368" mass="38639">MPTSPPHFQLDRPLQYDPGLRLWVVLGADAADDLLRHPACCLCESSLLVSTLSSVPAAGGTCLPRGEPHREVERVVAALLDGVSQHQVREAARRAGTSLAATGLALGRADGLHDHARLLPGHALGALLGASDDQLAELAARAGRCGHAGEPEAPLGLAPAAARELLAVMQSIACRPGGPLRGTGVLSRLADLAARRPEVTLERAVLRLAQLFYLVHKAAAVLIRNTVRALCAAPRVAELAGREPALLASFVREMRRRAPPLRHAFRVCGRDLAVGKQTLRAGDALVAVWAPEPAAFTQAIPPAFLPDRKSAKVFAFGAEPFASAGQLLAETLAVEAVAAWLRAGLAFDVGPSRETVRPAQGIATLGHF</sequence>
<dbReference type="Proteomes" id="UP001165541">
    <property type="component" value="Unassembled WGS sequence"/>
</dbReference>
<dbReference type="RefSeq" id="WP_251777334.1">
    <property type="nucleotide sequence ID" value="NZ_JAMKFE010000003.1"/>
</dbReference>
<proteinExistence type="inferred from homology"/>
<evidence type="ECO:0000313" key="3">
    <source>
        <dbReference type="Proteomes" id="UP001165541"/>
    </source>
</evidence>
<gene>
    <name evidence="2" type="ORF">M8A51_06255</name>
</gene>
<evidence type="ECO:0000256" key="1">
    <source>
        <dbReference type="ARBA" id="ARBA00010617"/>
    </source>
</evidence>